<protein>
    <submittedName>
        <fullName evidence="2">Uncharacterized protein</fullName>
    </submittedName>
</protein>
<accession>A0A540KW78</accession>
<reference evidence="2 3" key="1">
    <citation type="journal article" date="2019" name="G3 (Bethesda)">
        <title>Sequencing of a Wild Apple (Malus baccata) Genome Unravels the Differences Between Cultivated and Wild Apple Species Regarding Disease Resistance and Cold Tolerance.</title>
        <authorList>
            <person name="Chen X."/>
        </authorList>
    </citation>
    <scope>NUCLEOTIDE SEQUENCE [LARGE SCALE GENOMIC DNA]</scope>
    <source>
        <strain evidence="3">cv. Shandingzi</strain>
        <tissue evidence="2">Leaves</tissue>
    </source>
</reference>
<feature type="region of interest" description="Disordered" evidence="1">
    <location>
        <begin position="1"/>
        <end position="36"/>
    </location>
</feature>
<name>A0A540KW78_MALBA</name>
<evidence type="ECO:0000256" key="1">
    <source>
        <dbReference type="SAM" id="MobiDB-lite"/>
    </source>
</evidence>
<gene>
    <name evidence="2" type="ORF">C1H46_036207</name>
</gene>
<dbReference type="AlphaFoldDB" id="A0A540KW78"/>
<sequence length="100" mass="11115">MHFEADEQQVNKKNGCKEKNPEPKFVPGDSTEPPSFANKASAVLTLILQQRANYTSPHLLRQQRFATVVYGAVFTAGFPGRRSNGKGVAKWEDLSSLIEH</sequence>
<dbReference type="EMBL" id="VIEB01000917">
    <property type="protein sequence ID" value="TQD78262.1"/>
    <property type="molecule type" value="Genomic_DNA"/>
</dbReference>
<evidence type="ECO:0000313" key="3">
    <source>
        <dbReference type="Proteomes" id="UP000315295"/>
    </source>
</evidence>
<evidence type="ECO:0000313" key="2">
    <source>
        <dbReference type="EMBL" id="TQD78262.1"/>
    </source>
</evidence>
<dbReference type="Proteomes" id="UP000315295">
    <property type="component" value="Unassembled WGS sequence"/>
</dbReference>
<comment type="caution">
    <text evidence="2">The sequence shown here is derived from an EMBL/GenBank/DDBJ whole genome shotgun (WGS) entry which is preliminary data.</text>
</comment>
<keyword evidence="3" id="KW-1185">Reference proteome</keyword>
<organism evidence="2 3">
    <name type="scientific">Malus baccata</name>
    <name type="common">Siberian crab apple</name>
    <name type="synonym">Pyrus baccata</name>
    <dbReference type="NCBI Taxonomy" id="106549"/>
    <lineage>
        <taxon>Eukaryota</taxon>
        <taxon>Viridiplantae</taxon>
        <taxon>Streptophyta</taxon>
        <taxon>Embryophyta</taxon>
        <taxon>Tracheophyta</taxon>
        <taxon>Spermatophyta</taxon>
        <taxon>Magnoliopsida</taxon>
        <taxon>eudicotyledons</taxon>
        <taxon>Gunneridae</taxon>
        <taxon>Pentapetalae</taxon>
        <taxon>rosids</taxon>
        <taxon>fabids</taxon>
        <taxon>Rosales</taxon>
        <taxon>Rosaceae</taxon>
        <taxon>Amygdaloideae</taxon>
        <taxon>Maleae</taxon>
        <taxon>Malus</taxon>
    </lineage>
</organism>
<proteinExistence type="predicted"/>